<dbReference type="EMBL" id="HBUF01077569">
    <property type="protein sequence ID" value="CAG6631667.1"/>
    <property type="molecule type" value="Transcribed_RNA"/>
</dbReference>
<reference evidence="3" key="1">
    <citation type="submission" date="2021-05" db="EMBL/GenBank/DDBJ databases">
        <authorList>
            <person name="Alioto T."/>
            <person name="Alioto T."/>
            <person name="Gomez Garrido J."/>
        </authorList>
    </citation>
    <scope>NUCLEOTIDE SEQUENCE</scope>
</reference>
<keyword evidence="1" id="KW-0812">Transmembrane</keyword>
<keyword evidence="1" id="KW-1133">Transmembrane helix</keyword>
<dbReference type="EMBL" id="HBUF01241550">
    <property type="protein sequence ID" value="CAG6677116.1"/>
    <property type="molecule type" value="Transcribed_RNA"/>
</dbReference>
<protein>
    <recommendedName>
        <fullName evidence="4">Secreted protein</fullName>
    </recommendedName>
</protein>
<dbReference type="EMBL" id="HBUF01605338">
    <property type="protein sequence ID" value="CAG6777366.1"/>
    <property type="molecule type" value="Transcribed_RNA"/>
</dbReference>
<feature type="transmembrane region" description="Helical" evidence="1">
    <location>
        <begin position="82"/>
        <end position="103"/>
    </location>
</feature>
<sequence length="184" mass="21689">MQTFSIRLVCLFEMTLVQMQVMQMFHVFDFVNTRRFRFPIEHGNVVLPEPNSRVVLLVCPFFRFIMKYTLVSRQAQIKQVPFFSVVFMFGICGDPFVFGFHVLHVQNQWFHYRRYSAAVRFNYIVQGPLEAQLVPVVFDSVRDVFVCQIRTPIEHVVDNDNGVVGFKTGAFGFMFCRLHHPNFF</sequence>
<evidence type="ECO:0008006" key="4">
    <source>
        <dbReference type="Google" id="ProtNLM"/>
    </source>
</evidence>
<feature type="signal peptide" evidence="2">
    <location>
        <begin position="1"/>
        <end position="19"/>
    </location>
</feature>
<evidence type="ECO:0000256" key="1">
    <source>
        <dbReference type="SAM" id="Phobius"/>
    </source>
</evidence>
<dbReference type="EMBL" id="HBUF01419506">
    <property type="protein sequence ID" value="CAG6740516.1"/>
    <property type="molecule type" value="Transcribed_RNA"/>
</dbReference>
<dbReference type="EMBL" id="HBUF01605339">
    <property type="protein sequence ID" value="CAG6777367.1"/>
    <property type="molecule type" value="Transcribed_RNA"/>
</dbReference>
<dbReference type="AlphaFoldDB" id="A0A8D9B6N2"/>
<dbReference type="EMBL" id="HBUF01241551">
    <property type="protein sequence ID" value="CAG6677117.1"/>
    <property type="molecule type" value="Transcribed_RNA"/>
</dbReference>
<organism evidence="3">
    <name type="scientific">Cacopsylla melanoneura</name>
    <dbReference type="NCBI Taxonomy" id="428564"/>
    <lineage>
        <taxon>Eukaryota</taxon>
        <taxon>Metazoa</taxon>
        <taxon>Ecdysozoa</taxon>
        <taxon>Arthropoda</taxon>
        <taxon>Hexapoda</taxon>
        <taxon>Insecta</taxon>
        <taxon>Pterygota</taxon>
        <taxon>Neoptera</taxon>
        <taxon>Paraneoptera</taxon>
        <taxon>Hemiptera</taxon>
        <taxon>Sternorrhyncha</taxon>
        <taxon>Psylloidea</taxon>
        <taxon>Psyllidae</taxon>
        <taxon>Psyllinae</taxon>
        <taxon>Cacopsylla</taxon>
    </lineage>
</organism>
<proteinExistence type="predicted"/>
<evidence type="ECO:0000313" key="3">
    <source>
        <dbReference type="EMBL" id="CAG6777367.1"/>
    </source>
</evidence>
<keyword evidence="1" id="KW-0472">Membrane</keyword>
<evidence type="ECO:0000256" key="2">
    <source>
        <dbReference type="SAM" id="SignalP"/>
    </source>
</evidence>
<keyword evidence="2" id="KW-0732">Signal</keyword>
<name>A0A8D9B6N2_9HEMI</name>
<accession>A0A8D9B6N2</accession>
<feature type="chain" id="PRO_5036429070" description="Secreted protein" evidence="2">
    <location>
        <begin position="20"/>
        <end position="184"/>
    </location>
</feature>